<dbReference type="PIRSF" id="PIRSF019225">
    <property type="entry name" value="Ubol_Cyt_c_Rdtase_Cyt_c_su_prd"/>
    <property type="match status" value="1"/>
</dbReference>
<reference evidence="7" key="1">
    <citation type="submission" date="2015-11" db="EMBL/GenBank/DDBJ databases">
        <authorList>
            <person name="Zhang Y."/>
            <person name="Guo Z."/>
        </authorList>
    </citation>
    <scope>NUCLEOTIDE SEQUENCE</scope>
    <source>
        <strain evidence="7">BN30871</strain>
    </source>
</reference>
<dbReference type="GO" id="GO:0046872">
    <property type="term" value="F:metal ion binding"/>
    <property type="evidence" value="ECO:0007669"/>
    <property type="project" value="UniProtKB-KW"/>
</dbReference>
<keyword evidence="5" id="KW-1133">Transmembrane helix</keyword>
<dbReference type="InterPro" id="IPR021195">
    <property type="entry name" value="Ubol_Cyt_c_Rdtase_Cyt_c_su_prd"/>
</dbReference>
<dbReference type="PROSITE" id="PS51007">
    <property type="entry name" value="CYTC"/>
    <property type="match status" value="1"/>
</dbReference>
<evidence type="ECO:0000256" key="2">
    <source>
        <dbReference type="ARBA" id="ARBA00022723"/>
    </source>
</evidence>
<dbReference type="SUPFAM" id="SSF46626">
    <property type="entry name" value="Cytochrome c"/>
    <property type="match status" value="2"/>
</dbReference>
<evidence type="ECO:0000256" key="3">
    <source>
        <dbReference type="ARBA" id="ARBA00023004"/>
    </source>
</evidence>
<dbReference type="Pfam" id="PF00034">
    <property type="entry name" value="Cytochrom_C"/>
    <property type="match status" value="1"/>
</dbReference>
<keyword evidence="5" id="KW-0812">Transmembrane</keyword>
<dbReference type="AlphaFoldDB" id="A0A0S4XMW6"/>
<evidence type="ECO:0000256" key="1">
    <source>
        <dbReference type="ARBA" id="ARBA00022617"/>
    </source>
</evidence>
<evidence type="ECO:0000256" key="4">
    <source>
        <dbReference type="PROSITE-ProRule" id="PRU00433"/>
    </source>
</evidence>
<proteinExistence type="predicted"/>
<feature type="domain" description="Cytochrome c" evidence="6">
    <location>
        <begin position="94"/>
        <end position="186"/>
    </location>
</feature>
<keyword evidence="5" id="KW-0472">Membrane</keyword>
<dbReference type="InterPro" id="IPR036909">
    <property type="entry name" value="Cyt_c-like_dom_sf"/>
</dbReference>
<keyword evidence="7" id="KW-0560">Oxidoreductase</keyword>
<keyword evidence="3 4" id="KW-0408">Iron</keyword>
<dbReference type="EC" id="1.10.2.2" evidence="7"/>
<name>A0A0S4XMW6_9BACT</name>
<dbReference type="GO" id="GO:0009055">
    <property type="term" value="F:electron transfer activity"/>
    <property type="evidence" value="ECO:0007669"/>
    <property type="project" value="InterPro"/>
</dbReference>
<accession>A0A0S4XMW6</accession>
<gene>
    <name evidence="7" type="primary">petC</name>
    <name evidence="7" type="ORF">BN3087_170042</name>
</gene>
<sequence>MKEFKILAVVAFFTLVTYWGVEPFAHSQMHKHVESNNFSYDGKADIEEASKAIEVAKNITDANKKAKVLDAANKKLADKKAFWAEVSQVSKLKGNAAAGEASFAACMACHNGSGANMGGVIPPKLDNAGSLYDKNYLIALIKDPAMASNVDHKYDNTMMHPMGTVKTMITAPQQIADVVEFIKTKKVVKLTPQVAFEDACGRCHANRYGNLTQLGTTPKFKTEQEALTHRVKVLDEQDKIKAYMGKLPPDLSIIDRARSANFMETFIQDPQSQLPGTSMPRVGLSKDGYAMVQAYLEKTGDPSKEARHALGPWVIVFFIIFTMLAYLWKKSQWKDLH</sequence>
<organism evidence="7">
    <name type="scientific">Sulfurovum sp. enrichment culture clone C5</name>
    <dbReference type="NCBI Taxonomy" id="497650"/>
    <lineage>
        <taxon>Bacteria</taxon>
        <taxon>Pseudomonadati</taxon>
        <taxon>Campylobacterota</taxon>
        <taxon>Epsilonproteobacteria</taxon>
        <taxon>Campylobacterales</taxon>
        <taxon>Sulfurovaceae</taxon>
        <taxon>Sulfurovum</taxon>
        <taxon>environmental samples</taxon>
    </lineage>
</organism>
<keyword evidence="2 4" id="KW-0479">Metal-binding</keyword>
<dbReference type="Gene3D" id="1.20.5.100">
    <property type="entry name" value="Cytochrome c1, transmembrane anchor, C-terminal"/>
    <property type="match status" value="1"/>
</dbReference>
<dbReference type="GO" id="GO:0016491">
    <property type="term" value="F:oxidoreductase activity"/>
    <property type="evidence" value="ECO:0007669"/>
    <property type="project" value="UniProtKB-KW"/>
</dbReference>
<protein>
    <submittedName>
        <fullName evidence="7">Ubiquinol cytochrome c oxidoreductase, cytochrome c1 subunit</fullName>
        <ecNumber evidence="7">1.10.2.2</ecNumber>
    </submittedName>
</protein>
<dbReference type="Gene3D" id="1.10.760.10">
    <property type="entry name" value="Cytochrome c-like domain"/>
    <property type="match status" value="2"/>
</dbReference>
<dbReference type="InterPro" id="IPR009056">
    <property type="entry name" value="Cyt_c-like_dom"/>
</dbReference>
<keyword evidence="1 4" id="KW-0349">Heme</keyword>
<dbReference type="EMBL" id="FAXN01000015">
    <property type="protein sequence ID" value="CUV65089.1"/>
    <property type="molecule type" value="Genomic_DNA"/>
</dbReference>
<evidence type="ECO:0000259" key="6">
    <source>
        <dbReference type="PROSITE" id="PS51007"/>
    </source>
</evidence>
<feature type="transmembrane region" description="Helical" evidence="5">
    <location>
        <begin position="310"/>
        <end position="328"/>
    </location>
</feature>
<evidence type="ECO:0000256" key="5">
    <source>
        <dbReference type="SAM" id="Phobius"/>
    </source>
</evidence>
<evidence type="ECO:0000313" key="7">
    <source>
        <dbReference type="EMBL" id="CUV65089.1"/>
    </source>
</evidence>
<dbReference type="GO" id="GO:0020037">
    <property type="term" value="F:heme binding"/>
    <property type="evidence" value="ECO:0007669"/>
    <property type="project" value="InterPro"/>
</dbReference>